<sequence>MSSSNQKDPSSTNTDVLTITHLKEVKSILCFGPRVARTEVDPEFVNKGSIALHPEWP</sequence>
<evidence type="ECO:0000313" key="2">
    <source>
        <dbReference type="Proteomes" id="UP000054988"/>
    </source>
</evidence>
<comment type="caution">
    <text evidence="1">The sequence shown here is derived from an EMBL/GenBank/DDBJ whole genome shotgun (WGS) entry which is preliminary data.</text>
</comment>
<proteinExistence type="predicted"/>
<dbReference type="EMBL" id="LATX01001931">
    <property type="protein sequence ID" value="KTB36068.1"/>
    <property type="molecule type" value="Genomic_DNA"/>
</dbReference>
<accession>A0A0W0FIL4</accession>
<gene>
    <name evidence="1" type="ORF">WG66_11358</name>
</gene>
<evidence type="ECO:0000313" key="1">
    <source>
        <dbReference type="EMBL" id="KTB36068.1"/>
    </source>
</evidence>
<protein>
    <submittedName>
        <fullName evidence="1">Uncharacterized protein</fullName>
    </submittedName>
</protein>
<reference evidence="1 2" key="1">
    <citation type="submission" date="2015-12" db="EMBL/GenBank/DDBJ databases">
        <title>Draft genome sequence of Moniliophthora roreri, the causal agent of frosty pod rot of cacao.</title>
        <authorList>
            <person name="Aime M.C."/>
            <person name="Diaz-Valderrama J.R."/>
            <person name="Kijpornyongpan T."/>
            <person name="Phillips-Mora W."/>
        </authorList>
    </citation>
    <scope>NUCLEOTIDE SEQUENCE [LARGE SCALE GENOMIC DNA]</scope>
    <source>
        <strain evidence="1 2">MCA 2952</strain>
    </source>
</reference>
<name>A0A0W0FIL4_MONRR</name>
<dbReference type="Proteomes" id="UP000054988">
    <property type="component" value="Unassembled WGS sequence"/>
</dbReference>
<organism evidence="1 2">
    <name type="scientific">Moniliophthora roreri</name>
    <name type="common">Frosty pod rot fungus</name>
    <name type="synonym">Monilia roreri</name>
    <dbReference type="NCBI Taxonomy" id="221103"/>
    <lineage>
        <taxon>Eukaryota</taxon>
        <taxon>Fungi</taxon>
        <taxon>Dikarya</taxon>
        <taxon>Basidiomycota</taxon>
        <taxon>Agaricomycotina</taxon>
        <taxon>Agaricomycetes</taxon>
        <taxon>Agaricomycetidae</taxon>
        <taxon>Agaricales</taxon>
        <taxon>Marasmiineae</taxon>
        <taxon>Marasmiaceae</taxon>
        <taxon>Moniliophthora</taxon>
    </lineage>
</organism>
<dbReference type="AlphaFoldDB" id="A0A0W0FIL4"/>